<evidence type="ECO:0000256" key="1">
    <source>
        <dbReference type="SAM" id="Phobius"/>
    </source>
</evidence>
<dbReference type="Proteomes" id="UP000011885">
    <property type="component" value="Unassembled WGS sequence"/>
</dbReference>
<keyword evidence="1" id="KW-0472">Membrane</keyword>
<keyword evidence="1" id="KW-1133">Transmembrane helix</keyword>
<organism evidence="2 3">
    <name type="scientific">Rhodopirellula sallentina SM41</name>
    <dbReference type="NCBI Taxonomy" id="1263870"/>
    <lineage>
        <taxon>Bacteria</taxon>
        <taxon>Pseudomonadati</taxon>
        <taxon>Planctomycetota</taxon>
        <taxon>Planctomycetia</taxon>
        <taxon>Pirellulales</taxon>
        <taxon>Pirellulaceae</taxon>
        <taxon>Rhodopirellula</taxon>
    </lineage>
</organism>
<sequence>MFFWGGKFNNFHYVWFGVGSGGGCWLVKFLFTSSLRDGLLIYSFNGQP</sequence>
<dbReference type="AlphaFoldDB" id="M5TX60"/>
<proteinExistence type="predicted"/>
<dbReference type="PROSITE" id="PS51257">
    <property type="entry name" value="PROKAR_LIPOPROTEIN"/>
    <property type="match status" value="1"/>
</dbReference>
<dbReference type="EMBL" id="ANOH01000327">
    <property type="protein sequence ID" value="EMI53802.1"/>
    <property type="molecule type" value="Genomic_DNA"/>
</dbReference>
<name>M5TX60_9BACT</name>
<protein>
    <submittedName>
        <fullName evidence="2">Uncharacterized protein</fullName>
    </submittedName>
</protein>
<evidence type="ECO:0000313" key="3">
    <source>
        <dbReference type="Proteomes" id="UP000011885"/>
    </source>
</evidence>
<reference evidence="2 3" key="1">
    <citation type="journal article" date="2013" name="Mar. Genomics">
        <title>Expression of sulfatases in Rhodopirellula baltica and the diversity of sulfatases in the genus Rhodopirellula.</title>
        <authorList>
            <person name="Wegner C.E."/>
            <person name="Richter-Heitmann T."/>
            <person name="Klindworth A."/>
            <person name="Klockow C."/>
            <person name="Richter M."/>
            <person name="Achstetter T."/>
            <person name="Glockner F.O."/>
            <person name="Harder J."/>
        </authorList>
    </citation>
    <scope>NUCLEOTIDE SEQUENCE [LARGE SCALE GENOMIC DNA]</scope>
    <source>
        <strain evidence="2 3">SM41</strain>
    </source>
</reference>
<accession>M5TX60</accession>
<keyword evidence="1" id="KW-0812">Transmembrane</keyword>
<evidence type="ECO:0000313" key="2">
    <source>
        <dbReference type="EMBL" id="EMI53802.1"/>
    </source>
</evidence>
<dbReference type="PATRIC" id="fig|1263870.3.peg.5036"/>
<comment type="caution">
    <text evidence="2">The sequence shown here is derived from an EMBL/GenBank/DDBJ whole genome shotgun (WGS) entry which is preliminary data.</text>
</comment>
<feature type="transmembrane region" description="Helical" evidence="1">
    <location>
        <begin position="12"/>
        <end position="31"/>
    </location>
</feature>
<keyword evidence="3" id="KW-1185">Reference proteome</keyword>
<gene>
    <name evidence="2" type="ORF">RSSM_04759</name>
</gene>